<dbReference type="AlphaFoldDB" id="X1QS54"/>
<proteinExistence type="predicted"/>
<reference evidence="2" key="1">
    <citation type="journal article" date="2014" name="Front. Microbiol.">
        <title>High frequency of phylogenetically diverse reductive dehalogenase-homologous genes in deep subseafloor sedimentary metagenomes.</title>
        <authorList>
            <person name="Kawai M."/>
            <person name="Futagami T."/>
            <person name="Toyoda A."/>
            <person name="Takaki Y."/>
            <person name="Nishi S."/>
            <person name="Hori S."/>
            <person name="Arai W."/>
            <person name="Tsubouchi T."/>
            <person name="Morono Y."/>
            <person name="Uchiyama I."/>
            <person name="Ito T."/>
            <person name="Fujiyama A."/>
            <person name="Inagaki F."/>
            <person name="Takami H."/>
        </authorList>
    </citation>
    <scope>NUCLEOTIDE SEQUENCE</scope>
    <source>
        <strain evidence="2">Expedition CK06-06</strain>
    </source>
</reference>
<comment type="caution">
    <text evidence="2">The sequence shown here is derived from an EMBL/GenBank/DDBJ whole genome shotgun (WGS) entry which is preliminary data.</text>
</comment>
<organism evidence="2">
    <name type="scientific">marine sediment metagenome</name>
    <dbReference type="NCBI Taxonomy" id="412755"/>
    <lineage>
        <taxon>unclassified sequences</taxon>
        <taxon>metagenomes</taxon>
        <taxon>ecological metagenomes</taxon>
    </lineage>
</organism>
<dbReference type="EMBL" id="BARW01002451">
    <property type="protein sequence ID" value="GAI71397.1"/>
    <property type="molecule type" value="Genomic_DNA"/>
</dbReference>
<feature type="region of interest" description="Disordered" evidence="1">
    <location>
        <begin position="23"/>
        <end position="43"/>
    </location>
</feature>
<dbReference type="InterPro" id="IPR046164">
    <property type="entry name" value="DUF6166"/>
</dbReference>
<evidence type="ECO:0000256" key="1">
    <source>
        <dbReference type="SAM" id="MobiDB-lite"/>
    </source>
</evidence>
<name>X1QS54_9ZZZZ</name>
<gene>
    <name evidence="2" type="ORF">S12H4_06818</name>
</gene>
<protein>
    <submittedName>
        <fullName evidence="2">Uncharacterized protein</fullName>
    </submittedName>
</protein>
<dbReference type="Pfam" id="PF19663">
    <property type="entry name" value="DUF6166"/>
    <property type="match status" value="1"/>
</dbReference>
<evidence type="ECO:0000313" key="2">
    <source>
        <dbReference type="EMBL" id="GAI71397.1"/>
    </source>
</evidence>
<accession>X1QS54</accession>
<sequence>MTTKTYPETKYWGKRVSTCGPQPVYKKLLPDGEPEELSPTPSQKLYNHSPDGFQFGYGGSGPAQLALALLLDVTSLPEVAVAYHQDFKWEFVASWGEEWSITSRVWVQAGRPSTRMKEWQLWQSGAFFLGMVYLPSLHL</sequence>